<dbReference type="PANTHER" id="PTHR43391">
    <property type="entry name" value="RETINOL DEHYDROGENASE-RELATED"/>
    <property type="match status" value="1"/>
</dbReference>
<evidence type="ECO:0000313" key="5">
    <source>
        <dbReference type="EMBL" id="RDI62791.1"/>
    </source>
</evidence>
<dbReference type="PRINTS" id="PR00080">
    <property type="entry name" value="SDRFAMILY"/>
</dbReference>
<dbReference type="Gene3D" id="3.40.50.720">
    <property type="entry name" value="NAD(P)-binding Rossmann-like Domain"/>
    <property type="match status" value="1"/>
</dbReference>
<comment type="similarity">
    <text evidence="1 3">Belongs to the short-chain dehydrogenases/reductases (SDR) family.</text>
</comment>
<feature type="domain" description="Ketoreductase" evidence="4">
    <location>
        <begin position="7"/>
        <end position="193"/>
    </location>
</feature>
<dbReference type="FunFam" id="3.40.50.720:FF:000084">
    <property type="entry name" value="Short-chain dehydrogenase reductase"/>
    <property type="match status" value="1"/>
</dbReference>
<comment type="caution">
    <text evidence="5">The sequence shown here is derived from an EMBL/GenBank/DDBJ whole genome shotgun (WGS) entry which is preliminary data.</text>
</comment>
<evidence type="ECO:0000256" key="1">
    <source>
        <dbReference type="ARBA" id="ARBA00006484"/>
    </source>
</evidence>
<dbReference type="PROSITE" id="PS00061">
    <property type="entry name" value="ADH_SHORT"/>
    <property type="match status" value="1"/>
</dbReference>
<dbReference type="CDD" id="cd05233">
    <property type="entry name" value="SDR_c"/>
    <property type="match status" value="1"/>
</dbReference>
<dbReference type="InterPro" id="IPR002347">
    <property type="entry name" value="SDR_fam"/>
</dbReference>
<sequence>MRRFDGRVVVVTGAASGIGAATAVEFARRGADLALCDIDEPGLKATAARCRMYGVAATVQAVDVASRPAVYSFADQVLAQYGRVDVVVNNAGVGLLGDAATVSDDGLEWIVDINFWGVVHGTRAFLPALQRSGGGTVVNVSSVYGLLGMPSQSSYSATKFAVRGFTESLRMELLMAGSSTRVMCVHPGGIRTNIARNVRLDGEGVACPRDLRSAADSFDHLAHTSPDRAARTIVDGVARKKIRLLVGADAVVMDILQRLFPVGYQRLTVFVTRRFMRQYA</sequence>
<dbReference type="Proteomes" id="UP000254869">
    <property type="component" value="Unassembled WGS sequence"/>
</dbReference>
<organism evidence="5 6">
    <name type="scientific">Nocardia pseudobrasiliensis</name>
    <dbReference type="NCBI Taxonomy" id="45979"/>
    <lineage>
        <taxon>Bacteria</taxon>
        <taxon>Bacillati</taxon>
        <taxon>Actinomycetota</taxon>
        <taxon>Actinomycetes</taxon>
        <taxon>Mycobacteriales</taxon>
        <taxon>Nocardiaceae</taxon>
        <taxon>Nocardia</taxon>
    </lineage>
</organism>
<dbReference type="InterPro" id="IPR057326">
    <property type="entry name" value="KR_dom"/>
</dbReference>
<evidence type="ECO:0000256" key="2">
    <source>
        <dbReference type="ARBA" id="ARBA00023002"/>
    </source>
</evidence>
<gene>
    <name evidence="5" type="ORF">DFR76_112109</name>
</gene>
<protein>
    <recommendedName>
        <fullName evidence="4">Ketoreductase domain-containing protein</fullName>
    </recommendedName>
</protein>
<dbReference type="InterPro" id="IPR036291">
    <property type="entry name" value="NAD(P)-bd_dom_sf"/>
</dbReference>
<evidence type="ECO:0000313" key="6">
    <source>
        <dbReference type="Proteomes" id="UP000254869"/>
    </source>
</evidence>
<dbReference type="RefSeq" id="WP_068003097.1">
    <property type="nucleotide sequence ID" value="NZ_QQBC01000012.1"/>
</dbReference>
<dbReference type="SMART" id="SM00822">
    <property type="entry name" value="PKS_KR"/>
    <property type="match status" value="1"/>
</dbReference>
<dbReference type="PRINTS" id="PR00081">
    <property type="entry name" value="GDHRDH"/>
</dbReference>
<keyword evidence="6" id="KW-1185">Reference proteome</keyword>
<evidence type="ECO:0000256" key="3">
    <source>
        <dbReference type="RuleBase" id="RU000363"/>
    </source>
</evidence>
<dbReference type="AlphaFoldDB" id="A0A370HY04"/>
<evidence type="ECO:0000259" key="4">
    <source>
        <dbReference type="SMART" id="SM00822"/>
    </source>
</evidence>
<dbReference type="PANTHER" id="PTHR43391:SF82">
    <property type="entry name" value="OXIDOREDUCTASE SADH-RELATED"/>
    <property type="match status" value="1"/>
</dbReference>
<dbReference type="InterPro" id="IPR020904">
    <property type="entry name" value="Sc_DH/Rdtase_CS"/>
</dbReference>
<dbReference type="SUPFAM" id="SSF51735">
    <property type="entry name" value="NAD(P)-binding Rossmann-fold domains"/>
    <property type="match status" value="1"/>
</dbReference>
<dbReference type="GO" id="GO:0016491">
    <property type="term" value="F:oxidoreductase activity"/>
    <property type="evidence" value="ECO:0007669"/>
    <property type="project" value="UniProtKB-KW"/>
</dbReference>
<dbReference type="STRING" id="1210086.GCA_001613105_05332"/>
<dbReference type="EMBL" id="QQBC01000012">
    <property type="protein sequence ID" value="RDI62791.1"/>
    <property type="molecule type" value="Genomic_DNA"/>
</dbReference>
<accession>A0A370HY04</accession>
<name>A0A370HY04_9NOCA</name>
<reference evidence="5 6" key="1">
    <citation type="submission" date="2018-07" db="EMBL/GenBank/DDBJ databases">
        <title>Genomic Encyclopedia of Type Strains, Phase IV (KMG-IV): sequencing the most valuable type-strain genomes for metagenomic binning, comparative biology and taxonomic classification.</title>
        <authorList>
            <person name="Goeker M."/>
        </authorList>
    </citation>
    <scope>NUCLEOTIDE SEQUENCE [LARGE SCALE GENOMIC DNA]</scope>
    <source>
        <strain evidence="5 6">DSM 44290</strain>
    </source>
</reference>
<proteinExistence type="inferred from homology"/>
<dbReference type="Pfam" id="PF00106">
    <property type="entry name" value="adh_short"/>
    <property type="match status" value="1"/>
</dbReference>
<keyword evidence="2" id="KW-0560">Oxidoreductase</keyword>